<sequence>MNIPELFASGGIAMWPLLLLSILAVGTILERIWFWSRILTREREVSGRVLEAARRDWGAAADIAQRSAVLPMGRFLSAPLKLRSPDPEVFRLALETSANEELLTMSRGDKILEAVIGLAPQLGLLGTVLGLINSLGSLRLSDLGSSDAAAGTSLGIREALISTAAGLIIAIIAMAFYRLFQGFVFGQAKMFRQAGSELELLYRQSWAKDHGLPAAAPDAPTVLADPNAVGPKAASSNAAGPNAAGPNAASPGGVPPTEIPSL</sequence>
<organism evidence="12 13">
    <name type="scientific">Shackletoniella antarctica</name>
    <dbReference type="NCBI Taxonomy" id="268115"/>
    <lineage>
        <taxon>Bacteria</taxon>
        <taxon>Bacillati</taxon>
        <taxon>Cyanobacteriota</taxon>
        <taxon>Cyanophyceae</taxon>
        <taxon>Oculatellales</taxon>
        <taxon>Oculatellaceae</taxon>
        <taxon>Shackletoniella</taxon>
    </lineage>
</organism>
<feature type="region of interest" description="Disordered" evidence="9">
    <location>
        <begin position="217"/>
        <end position="262"/>
    </location>
</feature>
<comment type="similarity">
    <text evidence="8">Belongs to the exbB/tolQ family.</text>
</comment>
<comment type="subcellular location">
    <subcellularLocation>
        <location evidence="1">Cell membrane</location>
        <topology evidence="1">Multi-pass membrane protein</topology>
    </subcellularLocation>
    <subcellularLocation>
        <location evidence="8">Membrane</location>
        <topology evidence="8">Multi-pass membrane protein</topology>
    </subcellularLocation>
</comment>
<dbReference type="EMBL" id="QBMN01000009">
    <property type="protein sequence ID" value="PZO45243.1"/>
    <property type="molecule type" value="Genomic_DNA"/>
</dbReference>
<feature type="compositionally biased region" description="Low complexity" evidence="9">
    <location>
        <begin position="233"/>
        <end position="252"/>
    </location>
</feature>
<feature type="compositionally biased region" description="Pro residues" evidence="9">
    <location>
        <begin position="253"/>
        <end position="262"/>
    </location>
</feature>
<keyword evidence="4 10" id="KW-0812">Transmembrane</keyword>
<dbReference type="GO" id="GO:0005886">
    <property type="term" value="C:plasma membrane"/>
    <property type="evidence" value="ECO:0007669"/>
    <property type="project" value="UniProtKB-SubCell"/>
</dbReference>
<evidence type="ECO:0000256" key="7">
    <source>
        <dbReference type="ARBA" id="ARBA00023136"/>
    </source>
</evidence>
<reference evidence="13" key="1">
    <citation type="submission" date="2018-04" db="EMBL/GenBank/DDBJ databases">
        <authorList>
            <person name="Cornet L."/>
        </authorList>
    </citation>
    <scope>NUCLEOTIDE SEQUENCE [LARGE SCALE GENOMIC DNA]</scope>
</reference>
<feature type="transmembrane region" description="Helical" evidence="10">
    <location>
        <begin position="159"/>
        <end position="180"/>
    </location>
</feature>
<evidence type="ECO:0000313" key="13">
    <source>
        <dbReference type="Proteomes" id="UP000249081"/>
    </source>
</evidence>
<evidence type="ECO:0000256" key="3">
    <source>
        <dbReference type="ARBA" id="ARBA00022475"/>
    </source>
</evidence>
<keyword evidence="2 8" id="KW-0813">Transport</keyword>
<evidence type="ECO:0000256" key="4">
    <source>
        <dbReference type="ARBA" id="ARBA00022692"/>
    </source>
</evidence>
<feature type="transmembrane region" description="Helical" evidence="10">
    <location>
        <begin position="12"/>
        <end position="34"/>
    </location>
</feature>
<evidence type="ECO:0000259" key="11">
    <source>
        <dbReference type="Pfam" id="PF01618"/>
    </source>
</evidence>
<keyword evidence="7 10" id="KW-0472">Membrane</keyword>
<dbReference type="Pfam" id="PF01618">
    <property type="entry name" value="MotA_ExbB"/>
    <property type="match status" value="1"/>
</dbReference>
<evidence type="ECO:0000256" key="9">
    <source>
        <dbReference type="SAM" id="MobiDB-lite"/>
    </source>
</evidence>
<evidence type="ECO:0000256" key="5">
    <source>
        <dbReference type="ARBA" id="ARBA00022927"/>
    </source>
</evidence>
<feature type="transmembrane region" description="Helical" evidence="10">
    <location>
        <begin position="111"/>
        <end position="132"/>
    </location>
</feature>
<gene>
    <name evidence="12" type="ORF">DCF17_02275</name>
</gene>
<evidence type="ECO:0000256" key="2">
    <source>
        <dbReference type="ARBA" id="ARBA00022448"/>
    </source>
</evidence>
<proteinExistence type="inferred from homology"/>
<dbReference type="PANTHER" id="PTHR30625">
    <property type="entry name" value="PROTEIN TOLQ"/>
    <property type="match status" value="1"/>
</dbReference>
<evidence type="ECO:0000256" key="8">
    <source>
        <dbReference type="RuleBase" id="RU004057"/>
    </source>
</evidence>
<evidence type="ECO:0000256" key="10">
    <source>
        <dbReference type="SAM" id="Phobius"/>
    </source>
</evidence>
<evidence type="ECO:0000256" key="6">
    <source>
        <dbReference type="ARBA" id="ARBA00022989"/>
    </source>
</evidence>
<dbReference type="InterPro" id="IPR050790">
    <property type="entry name" value="ExbB/TolQ_transport"/>
</dbReference>
<reference evidence="12 13" key="2">
    <citation type="submission" date="2018-06" db="EMBL/GenBank/DDBJ databases">
        <title>Metagenomic assembly of (sub)arctic Cyanobacteria and their associated microbiome from non-axenic cultures.</title>
        <authorList>
            <person name="Baurain D."/>
        </authorList>
    </citation>
    <scope>NUCLEOTIDE SEQUENCE [LARGE SCALE GENOMIC DNA]</scope>
    <source>
        <strain evidence="12">ULC041bin1</strain>
    </source>
</reference>
<dbReference type="Proteomes" id="UP000249081">
    <property type="component" value="Unassembled WGS sequence"/>
</dbReference>
<dbReference type="InterPro" id="IPR002898">
    <property type="entry name" value="MotA_ExbB_proton_chnl"/>
</dbReference>
<keyword evidence="6 10" id="KW-1133">Transmembrane helix</keyword>
<name>A0A2W4WJF6_9CYAN</name>
<accession>A0A2W4WJF6</accession>
<protein>
    <submittedName>
        <fullName evidence="12">Biopolymer transporter ExbB</fullName>
    </submittedName>
</protein>
<evidence type="ECO:0000313" key="12">
    <source>
        <dbReference type="EMBL" id="PZO45243.1"/>
    </source>
</evidence>
<dbReference type="GO" id="GO:0017038">
    <property type="term" value="P:protein import"/>
    <property type="evidence" value="ECO:0007669"/>
    <property type="project" value="TreeGrafter"/>
</dbReference>
<comment type="caution">
    <text evidence="12">The sequence shown here is derived from an EMBL/GenBank/DDBJ whole genome shotgun (WGS) entry which is preliminary data.</text>
</comment>
<dbReference type="PANTHER" id="PTHR30625:SF15">
    <property type="entry name" value="BIOPOLYMER TRANSPORT PROTEIN EXBB"/>
    <property type="match status" value="1"/>
</dbReference>
<keyword evidence="3" id="KW-1003">Cell membrane</keyword>
<evidence type="ECO:0000256" key="1">
    <source>
        <dbReference type="ARBA" id="ARBA00004651"/>
    </source>
</evidence>
<feature type="domain" description="MotA/TolQ/ExbB proton channel" evidence="11">
    <location>
        <begin position="71"/>
        <end position="191"/>
    </location>
</feature>
<dbReference type="AlphaFoldDB" id="A0A2W4WJF6"/>
<keyword evidence="5 8" id="KW-0653">Protein transport</keyword>